<comment type="caution">
    <text evidence="2">The sequence shown here is derived from an EMBL/GenBank/DDBJ whole genome shotgun (WGS) entry which is preliminary data.</text>
</comment>
<dbReference type="PROSITE" id="PS00061">
    <property type="entry name" value="ADH_SHORT"/>
    <property type="match status" value="1"/>
</dbReference>
<dbReference type="EMBL" id="QEOB01000017">
    <property type="protein sequence ID" value="PVX75667.1"/>
    <property type="molecule type" value="Genomic_DNA"/>
</dbReference>
<proteinExistence type="predicted"/>
<feature type="domain" description="Ketoreductase" evidence="1">
    <location>
        <begin position="3"/>
        <end position="176"/>
    </location>
</feature>
<dbReference type="Pfam" id="PF00106">
    <property type="entry name" value="adh_short"/>
    <property type="match status" value="1"/>
</dbReference>
<dbReference type="PRINTS" id="PR00081">
    <property type="entry name" value="GDHRDH"/>
</dbReference>
<keyword evidence="3" id="KW-1185">Reference proteome</keyword>
<dbReference type="InterPro" id="IPR002347">
    <property type="entry name" value="SDR_fam"/>
</dbReference>
<dbReference type="Gene3D" id="3.40.50.720">
    <property type="entry name" value="NAD(P)-binding Rossmann-like Domain"/>
    <property type="match status" value="1"/>
</dbReference>
<evidence type="ECO:0000259" key="1">
    <source>
        <dbReference type="SMART" id="SM00822"/>
    </source>
</evidence>
<reference evidence="2 3" key="1">
    <citation type="submission" date="2018-05" db="EMBL/GenBank/DDBJ databases">
        <title>Genomic Encyclopedia of Type Strains, Phase IV (KMG-V): Genome sequencing to study the core and pangenomes of soil and plant-associated prokaryotes.</title>
        <authorList>
            <person name="Whitman W."/>
        </authorList>
    </citation>
    <scope>NUCLEOTIDE SEQUENCE [LARGE SCALE GENOMIC DNA]</scope>
    <source>
        <strain evidence="2 3">SCZa-39</strain>
    </source>
</reference>
<dbReference type="InterPro" id="IPR036291">
    <property type="entry name" value="NAD(P)-bd_dom_sf"/>
</dbReference>
<dbReference type="SMART" id="SM00822">
    <property type="entry name" value="PKS_KR"/>
    <property type="match status" value="1"/>
</dbReference>
<sequence>MSRTALVVGAAGGMGTEVVKQLVQQGYAVTATVLNDNEAAHLRASAPGVSRTLKLDLADADRVLDDLKALALPSLDAVVVCAAVGPTGPLEIASLAGLRRTLEINTVAAAAIYQACMPALRAAKGRLVLISSFAGKVGLPFLGHYVASKHALEGMADVMRREAKADGVEVVLIEPGGVKTAMVTGQLESVARDRAALSPEHAARFGAFYDGFLAVANKSWDTMLDPSVIADTVLAALQADSPRIRYPVGDDSRFLCEVARKTDPEIEAIVASFMGGEA</sequence>
<dbReference type="InterPro" id="IPR057326">
    <property type="entry name" value="KR_dom"/>
</dbReference>
<evidence type="ECO:0000313" key="3">
    <source>
        <dbReference type="Proteomes" id="UP000245712"/>
    </source>
</evidence>
<dbReference type="PANTHER" id="PTHR43313">
    <property type="entry name" value="SHORT-CHAIN DEHYDROGENASE/REDUCTASE FAMILY 9C"/>
    <property type="match status" value="1"/>
</dbReference>
<dbReference type="InterPro" id="IPR020904">
    <property type="entry name" value="Sc_DH/Rdtase_CS"/>
</dbReference>
<gene>
    <name evidence="2" type="ORF">C7402_11779</name>
</gene>
<evidence type="ECO:0000313" key="2">
    <source>
        <dbReference type="EMBL" id="PVX75667.1"/>
    </source>
</evidence>
<dbReference type="Proteomes" id="UP000245712">
    <property type="component" value="Unassembled WGS sequence"/>
</dbReference>
<protein>
    <submittedName>
        <fullName evidence="2">Short-subunit dehydrogenase</fullName>
    </submittedName>
</protein>
<accession>A0ABX5KDY6</accession>
<dbReference type="SUPFAM" id="SSF51735">
    <property type="entry name" value="NAD(P)-binding Rossmann-fold domains"/>
    <property type="match status" value="1"/>
</dbReference>
<organism evidence="2 3">
    <name type="scientific">Paraburkholderia unamae</name>
    <dbReference type="NCBI Taxonomy" id="219649"/>
    <lineage>
        <taxon>Bacteria</taxon>
        <taxon>Pseudomonadati</taxon>
        <taxon>Pseudomonadota</taxon>
        <taxon>Betaproteobacteria</taxon>
        <taxon>Burkholderiales</taxon>
        <taxon>Burkholderiaceae</taxon>
        <taxon>Paraburkholderia</taxon>
    </lineage>
</organism>
<name>A0ABX5KDY6_9BURK</name>
<dbReference type="RefSeq" id="WP_116613359.1">
    <property type="nucleotide sequence ID" value="NZ_QEOB01000017.1"/>
</dbReference>
<dbReference type="PANTHER" id="PTHR43313:SF1">
    <property type="entry name" value="3BETA-HYDROXYSTEROID DEHYDROGENASE DHS-16"/>
    <property type="match status" value="1"/>
</dbReference>